<protein>
    <submittedName>
        <fullName evidence="2">Uncharacterized protein</fullName>
    </submittedName>
</protein>
<dbReference type="AlphaFoldDB" id="G8ZGJ4"/>
<reference evidence="2 3" key="1">
    <citation type="journal article" date="2012" name="Curr. Microbiol.">
        <title>Re-annotation of two hyperthermophilic archaea Pyrococcus abyssi GE5 and Pyrococcus furiosus DSM 3638.</title>
        <authorList>
            <person name="Gao J."/>
            <person name="Wang J."/>
        </authorList>
    </citation>
    <scope>GENOME REANNOTATION</scope>
    <source>
        <strain evidence="3">GE5 / Orsay</strain>
    </source>
</reference>
<evidence type="ECO:0000256" key="1">
    <source>
        <dbReference type="SAM" id="Phobius"/>
    </source>
</evidence>
<feature type="transmembrane region" description="Helical" evidence="1">
    <location>
        <begin position="6"/>
        <end position="28"/>
    </location>
</feature>
<comment type="miscellaneous">
    <text evidence="2">The sequence shown here is derived from an EMBL/GenBank/DDBJ third party annotation (TPA) entry.</text>
</comment>
<sequence>MKLVDVRDIVGILILLGISLWIVFATIVERRSRKKAEEFFNSIRVERDRILLPGARKVKRKK</sequence>
<evidence type="ECO:0000313" key="3">
    <source>
        <dbReference type="Proteomes" id="UP000009139"/>
    </source>
</evidence>
<accession>G8ZGJ4</accession>
<dbReference type="EMBL" id="HE613800">
    <property type="protein sequence ID" value="CCE69873.1"/>
    <property type="molecule type" value="Genomic_DNA"/>
</dbReference>
<keyword evidence="1" id="KW-1133">Transmembrane helix</keyword>
<organism evidence="2 3">
    <name type="scientific">Pyrococcus abyssi (strain GE5 / Orsay)</name>
    <dbReference type="NCBI Taxonomy" id="272844"/>
    <lineage>
        <taxon>Archaea</taxon>
        <taxon>Methanobacteriati</taxon>
        <taxon>Methanobacteriota</taxon>
        <taxon>Thermococci</taxon>
        <taxon>Thermococcales</taxon>
        <taxon>Thermococcaceae</taxon>
        <taxon>Pyrococcus</taxon>
    </lineage>
</organism>
<evidence type="ECO:0000313" key="2">
    <source>
        <dbReference type="EMBL" id="CCE69873.1"/>
    </source>
</evidence>
<proteinExistence type="predicted"/>
<dbReference type="Proteomes" id="UP000009139">
    <property type="component" value="Chromosome"/>
</dbReference>
<keyword evidence="1" id="KW-0472">Membrane</keyword>
<name>G8ZGJ4_PYRAB</name>
<keyword evidence="1" id="KW-0812">Transmembrane</keyword>
<gene>
    <name evidence="2" type="ordered locus">PAB0325.4n</name>
</gene>